<evidence type="ECO:0000313" key="1">
    <source>
        <dbReference type="EMBL" id="GAH68537.1"/>
    </source>
</evidence>
<dbReference type="EMBL" id="BARU01034867">
    <property type="protein sequence ID" value="GAH68537.1"/>
    <property type="molecule type" value="Genomic_DNA"/>
</dbReference>
<proteinExistence type="predicted"/>
<organism evidence="1">
    <name type="scientific">marine sediment metagenome</name>
    <dbReference type="NCBI Taxonomy" id="412755"/>
    <lineage>
        <taxon>unclassified sequences</taxon>
        <taxon>metagenomes</taxon>
        <taxon>ecological metagenomes</taxon>
    </lineage>
</organism>
<dbReference type="AlphaFoldDB" id="X1HGJ1"/>
<feature type="non-terminal residue" evidence="1">
    <location>
        <position position="31"/>
    </location>
</feature>
<sequence>MNLEVIMMCRNPLERTGEGGLFSQKASFVVL</sequence>
<accession>X1HGJ1</accession>
<protein>
    <submittedName>
        <fullName evidence="1">Uncharacterized protein</fullName>
    </submittedName>
</protein>
<comment type="caution">
    <text evidence="1">The sequence shown here is derived from an EMBL/GenBank/DDBJ whole genome shotgun (WGS) entry which is preliminary data.</text>
</comment>
<gene>
    <name evidence="1" type="ORF">S03H2_54669</name>
</gene>
<reference evidence="1" key="1">
    <citation type="journal article" date="2014" name="Front. Microbiol.">
        <title>High frequency of phylogenetically diverse reductive dehalogenase-homologous genes in deep subseafloor sedimentary metagenomes.</title>
        <authorList>
            <person name="Kawai M."/>
            <person name="Futagami T."/>
            <person name="Toyoda A."/>
            <person name="Takaki Y."/>
            <person name="Nishi S."/>
            <person name="Hori S."/>
            <person name="Arai W."/>
            <person name="Tsubouchi T."/>
            <person name="Morono Y."/>
            <person name="Uchiyama I."/>
            <person name="Ito T."/>
            <person name="Fujiyama A."/>
            <person name="Inagaki F."/>
            <person name="Takami H."/>
        </authorList>
    </citation>
    <scope>NUCLEOTIDE SEQUENCE</scope>
    <source>
        <strain evidence="1">Expedition CK06-06</strain>
    </source>
</reference>
<name>X1HGJ1_9ZZZZ</name>